<organism evidence="1 2">
    <name type="scientific">Rhodopirellula maiorica SM1</name>
    <dbReference type="NCBI Taxonomy" id="1265738"/>
    <lineage>
        <taxon>Bacteria</taxon>
        <taxon>Pseudomonadati</taxon>
        <taxon>Planctomycetota</taxon>
        <taxon>Planctomycetia</taxon>
        <taxon>Pirellulales</taxon>
        <taxon>Pirellulaceae</taxon>
        <taxon>Novipirellula</taxon>
    </lineage>
</organism>
<dbReference type="Proteomes" id="UP000011991">
    <property type="component" value="Unassembled WGS sequence"/>
</dbReference>
<keyword evidence="2" id="KW-1185">Reference proteome</keyword>
<evidence type="ECO:0000313" key="1">
    <source>
        <dbReference type="EMBL" id="EMI17626.1"/>
    </source>
</evidence>
<name>M5REV4_9BACT</name>
<dbReference type="EMBL" id="ANOG01000773">
    <property type="protein sequence ID" value="EMI17626.1"/>
    <property type="molecule type" value="Genomic_DNA"/>
</dbReference>
<dbReference type="AlphaFoldDB" id="M5REV4"/>
<gene>
    <name evidence="1" type="ORF">RMSM_05450</name>
</gene>
<protein>
    <submittedName>
        <fullName evidence="1">Uncharacterized protein</fullName>
    </submittedName>
</protein>
<comment type="caution">
    <text evidence="1">The sequence shown here is derived from an EMBL/GenBank/DDBJ whole genome shotgun (WGS) entry which is preliminary data.</text>
</comment>
<dbReference type="PATRIC" id="fig|1265738.3.peg.5455"/>
<accession>M5REV4</accession>
<proteinExistence type="predicted"/>
<sequence length="46" mass="4712">MPRGGSSGAAGLSIELFEFITLAEKTLSVQNLWGAEIAVCGDCGVL</sequence>
<reference evidence="1 2" key="1">
    <citation type="journal article" date="2013" name="Mar. Genomics">
        <title>Expression of sulfatases in Rhodopirellula baltica and the diversity of sulfatases in the genus Rhodopirellula.</title>
        <authorList>
            <person name="Wegner C.E."/>
            <person name="Richter-Heitmann T."/>
            <person name="Klindworth A."/>
            <person name="Klockow C."/>
            <person name="Richter M."/>
            <person name="Achstetter T."/>
            <person name="Glockner F.O."/>
            <person name="Harder J."/>
        </authorList>
    </citation>
    <scope>NUCLEOTIDE SEQUENCE [LARGE SCALE GENOMIC DNA]</scope>
    <source>
        <strain evidence="1 2">SM1</strain>
    </source>
</reference>
<evidence type="ECO:0000313" key="2">
    <source>
        <dbReference type="Proteomes" id="UP000011991"/>
    </source>
</evidence>